<protein>
    <recommendedName>
        <fullName evidence="2">Prepilin type IV endopeptidase peptidase domain-containing protein</fullName>
    </recommendedName>
</protein>
<feature type="transmembrane region" description="Helical" evidence="1">
    <location>
        <begin position="28"/>
        <end position="49"/>
    </location>
</feature>
<comment type="caution">
    <text evidence="3">The sequence shown here is derived from an EMBL/GenBank/DDBJ whole genome shotgun (WGS) entry which is preliminary data.</text>
</comment>
<dbReference type="EMBL" id="NBXA01000023">
    <property type="protein sequence ID" value="RFA11512.1"/>
    <property type="molecule type" value="Genomic_DNA"/>
</dbReference>
<proteinExistence type="predicted"/>
<feature type="transmembrane region" description="Helical" evidence="1">
    <location>
        <begin position="176"/>
        <end position="193"/>
    </location>
</feature>
<evidence type="ECO:0000259" key="2">
    <source>
        <dbReference type="Pfam" id="PF01478"/>
    </source>
</evidence>
<dbReference type="AlphaFoldDB" id="A0A3E0VNI4"/>
<keyword evidence="1" id="KW-1133">Transmembrane helix</keyword>
<name>A0A3E0VNI4_9MICO</name>
<dbReference type="Gene3D" id="1.20.120.1220">
    <property type="match status" value="1"/>
</dbReference>
<reference evidence="3 4" key="1">
    <citation type="submission" date="2017-04" db="EMBL/GenBank/DDBJ databases">
        <title>Comparative genome analysis of Subtercola boreus.</title>
        <authorList>
            <person name="Cho Y.-J."/>
            <person name="Cho A."/>
            <person name="Kim O.-S."/>
            <person name="Lee J.-I."/>
        </authorList>
    </citation>
    <scope>NUCLEOTIDE SEQUENCE [LARGE SCALE GENOMIC DNA]</scope>
    <source>
        <strain evidence="3 4">P27444</strain>
    </source>
</reference>
<keyword evidence="1" id="KW-0472">Membrane</keyword>
<evidence type="ECO:0000313" key="4">
    <source>
        <dbReference type="Proteomes" id="UP000256709"/>
    </source>
</evidence>
<evidence type="ECO:0000256" key="1">
    <source>
        <dbReference type="SAM" id="Phobius"/>
    </source>
</evidence>
<feature type="domain" description="Prepilin type IV endopeptidase peptidase" evidence="2">
    <location>
        <begin position="47"/>
        <end position="135"/>
    </location>
</feature>
<feature type="transmembrane region" description="Helical" evidence="1">
    <location>
        <begin position="115"/>
        <end position="134"/>
    </location>
</feature>
<feature type="transmembrane region" description="Helical" evidence="1">
    <location>
        <begin position="87"/>
        <end position="108"/>
    </location>
</feature>
<dbReference type="RefSeq" id="WP_116283580.1">
    <property type="nucleotide sequence ID" value="NZ_NBXA01000023.1"/>
</dbReference>
<organism evidence="3 4">
    <name type="scientific">Subtercola boreus</name>
    <dbReference type="NCBI Taxonomy" id="120213"/>
    <lineage>
        <taxon>Bacteria</taxon>
        <taxon>Bacillati</taxon>
        <taxon>Actinomycetota</taxon>
        <taxon>Actinomycetes</taxon>
        <taxon>Micrococcales</taxon>
        <taxon>Microbacteriaceae</taxon>
        <taxon>Subtercola</taxon>
    </lineage>
</organism>
<sequence length="194" mass="19646">MPVDLLLAPSLTLNALHALHALLPSALAWPALIALLPVLYVASATPFLVVFDVRHRRLPNVIVLPGLAVVAASATATALWAGLDPGVTALVAGVTLTVFVVFRAAGAIASGDVKLAVLLAAALAPVAGASLALYALAGSITALTAGLASLLLLARARRRAGPRTAHPAPDIPLGPFLLLGFWVALTAAIVHPWG</sequence>
<dbReference type="GO" id="GO:0004190">
    <property type="term" value="F:aspartic-type endopeptidase activity"/>
    <property type="evidence" value="ECO:0007669"/>
    <property type="project" value="InterPro"/>
</dbReference>
<dbReference type="Proteomes" id="UP000256709">
    <property type="component" value="Unassembled WGS sequence"/>
</dbReference>
<feature type="transmembrane region" description="Helical" evidence="1">
    <location>
        <begin position="61"/>
        <end position="81"/>
    </location>
</feature>
<gene>
    <name evidence="3" type="ORF">B7R21_12455</name>
</gene>
<keyword evidence="1" id="KW-0812">Transmembrane</keyword>
<dbReference type="InterPro" id="IPR000045">
    <property type="entry name" value="Prepilin_IV_endopep_pep"/>
</dbReference>
<evidence type="ECO:0000313" key="3">
    <source>
        <dbReference type="EMBL" id="RFA11512.1"/>
    </source>
</evidence>
<dbReference type="Pfam" id="PF01478">
    <property type="entry name" value="Peptidase_A24"/>
    <property type="match status" value="1"/>
</dbReference>
<dbReference type="GO" id="GO:0016020">
    <property type="term" value="C:membrane"/>
    <property type="evidence" value="ECO:0007669"/>
    <property type="project" value="InterPro"/>
</dbReference>
<accession>A0A3E0VNI4</accession>